<gene>
    <name evidence="3" type="ORF">V5799_012396</name>
</gene>
<evidence type="ECO:0000313" key="4">
    <source>
        <dbReference type="Proteomes" id="UP001321473"/>
    </source>
</evidence>
<comment type="caution">
    <text evidence="3">The sequence shown here is derived from an EMBL/GenBank/DDBJ whole genome shotgun (WGS) entry which is preliminary data.</text>
</comment>
<name>A0AAQ4EEM1_AMBAM</name>
<evidence type="ECO:0000256" key="1">
    <source>
        <dbReference type="SAM" id="MobiDB-lite"/>
    </source>
</evidence>
<dbReference type="InterPro" id="IPR001715">
    <property type="entry name" value="CH_dom"/>
</dbReference>
<dbReference type="SUPFAM" id="SSF47576">
    <property type="entry name" value="Calponin-homology domain, CH-domain"/>
    <property type="match status" value="1"/>
</dbReference>
<organism evidence="3 4">
    <name type="scientific">Amblyomma americanum</name>
    <name type="common">Lone star tick</name>
    <dbReference type="NCBI Taxonomy" id="6943"/>
    <lineage>
        <taxon>Eukaryota</taxon>
        <taxon>Metazoa</taxon>
        <taxon>Ecdysozoa</taxon>
        <taxon>Arthropoda</taxon>
        <taxon>Chelicerata</taxon>
        <taxon>Arachnida</taxon>
        <taxon>Acari</taxon>
        <taxon>Parasitiformes</taxon>
        <taxon>Ixodida</taxon>
        <taxon>Ixodoidea</taxon>
        <taxon>Ixodidae</taxon>
        <taxon>Amblyomminae</taxon>
        <taxon>Amblyomma</taxon>
    </lineage>
</organism>
<dbReference type="AlphaFoldDB" id="A0AAQ4EEM1"/>
<proteinExistence type="predicted"/>
<dbReference type="EMBL" id="JARKHS020017349">
    <property type="protein sequence ID" value="KAK8773072.1"/>
    <property type="molecule type" value="Genomic_DNA"/>
</dbReference>
<dbReference type="Gene3D" id="1.10.418.10">
    <property type="entry name" value="Calponin-like domain"/>
    <property type="match status" value="1"/>
</dbReference>
<protein>
    <recommendedName>
        <fullName evidence="2">Calponin-homology (CH) domain-containing protein</fullName>
    </recommendedName>
</protein>
<feature type="region of interest" description="Disordered" evidence="1">
    <location>
        <begin position="36"/>
        <end position="58"/>
    </location>
</feature>
<feature type="domain" description="Calponin-homology (CH)" evidence="2">
    <location>
        <begin position="180"/>
        <end position="248"/>
    </location>
</feature>
<keyword evidence="4" id="KW-1185">Reference proteome</keyword>
<reference evidence="3 4" key="1">
    <citation type="journal article" date="2023" name="Arcadia Sci">
        <title>De novo assembly of a long-read Amblyomma americanum tick genome.</title>
        <authorList>
            <person name="Chou S."/>
            <person name="Poskanzer K.E."/>
            <person name="Rollins M."/>
            <person name="Thuy-Boun P.S."/>
        </authorList>
    </citation>
    <scope>NUCLEOTIDE SEQUENCE [LARGE SCALE GENOMIC DNA]</scope>
    <source>
        <strain evidence="3">F_SG_1</strain>
        <tissue evidence="3">Salivary glands</tissue>
    </source>
</reference>
<dbReference type="InterPro" id="IPR036872">
    <property type="entry name" value="CH_dom_sf"/>
</dbReference>
<evidence type="ECO:0000259" key="2">
    <source>
        <dbReference type="PROSITE" id="PS50021"/>
    </source>
</evidence>
<evidence type="ECO:0000313" key="3">
    <source>
        <dbReference type="EMBL" id="KAK8773072.1"/>
    </source>
</evidence>
<accession>A0AAQ4EEM1</accession>
<dbReference type="PROSITE" id="PS50021">
    <property type="entry name" value="CH"/>
    <property type="match status" value="1"/>
</dbReference>
<sequence length="248" mass="27312">MIYNAYIICPAVVFNSDERVTVITISVVAQNGPPEVLHSRPVDQRGVSPPRLSKEGGPLRRVHQQTYREFKEALRLQRMGLAPPPPSSSPPSAMAPEEEFRVRHEAIVQQQRLEAAWAQQRLQQPPSPPPGSPLLPIEEMSVLLLPMQVASDGVRTPPRPSHAAAPLGGDFTIRRGLERAREEHELIEQLRWVIESRLKVQLPTDMGPALVDGVVLCHLANQVQPRSVASIHVPSAATVGHHASPILQ</sequence>
<dbReference type="Proteomes" id="UP001321473">
    <property type="component" value="Unassembled WGS sequence"/>
</dbReference>